<dbReference type="Gene3D" id="4.10.240.10">
    <property type="entry name" value="Zn(2)-C6 fungal-type DNA-binding domain"/>
    <property type="match status" value="1"/>
</dbReference>
<dbReference type="InterPro" id="IPR007219">
    <property type="entry name" value="XnlR_reg_dom"/>
</dbReference>
<dbReference type="GO" id="GO:0006351">
    <property type="term" value="P:DNA-templated transcription"/>
    <property type="evidence" value="ECO:0007669"/>
    <property type="project" value="InterPro"/>
</dbReference>
<comment type="caution">
    <text evidence="9">The sequence shown here is derived from an EMBL/GenBank/DDBJ whole genome shotgun (WGS) entry which is preliminary data.</text>
</comment>
<accession>A0AAD6HGH0</accession>
<reference evidence="9" key="2">
    <citation type="submission" date="2023-01" db="EMBL/GenBank/DDBJ databases">
        <authorList>
            <person name="Petersen C."/>
        </authorList>
    </citation>
    <scope>NUCLEOTIDE SEQUENCE</scope>
    <source>
        <strain evidence="9">IBT 17514</strain>
    </source>
</reference>
<evidence type="ECO:0000256" key="5">
    <source>
        <dbReference type="ARBA" id="ARBA00023163"/>
    </source>
</evidence>
<keyword evidence="4" id="KW-0238">DNA-binding</keyword>
<dbReference type="Proteomes" id="UP001215712">
    <property type="component" value="Unassembled WGS sequence"/>
</dbReference>
<organism evidence="9 10">
    <name type="scientific">Penicillium malachiteum</name>
    <dbReference type="NCBI Taxonomy" id="1324776"/>
    <lineage>
        <taxon>Eukaryota</taxon>
        <taxon>Fungi</taxon>
        <taxon>Dikarya</taxon>
        <taxon>Ascomycota</taxon>
        <taxon>Pezizomycotina</taxon>
        <taxon>Eurotiomycetes</taxon>
        <taxon>Eurotiomycetidae</taxon>
        <taxon>Eurotiales</taxon>
        <taxon>Aspergillaceae</taxon>
        <taxon>Penicillium</taxon>
    </lineage>
</organism>
<evidence type="ECO:0000313" key="10">
    <source>
        <dbReference type="Proteomes" id="UP001215712"/>
    </source>
</evidence>
<comment type="subcellular location">
    <subcellularLocation>
        <location evidence="1">Nucleus</location>
    </subcellularLocation>
</comment>
<dbReference type="InterPro" id="IPR001138">
    <property type="entry name" value="Zn2Cys6_DnaBD"/>
</dbReference>
<dbReference type="AlphaFoldDB" id="A0AAD6HGH0"/>
<dbReference type="Pfam" id="PF00172">
    <property type="entry name" value="Zn_clus"/>
    <property type="match status" value="1"/>
</dbReference>
<dbReference type="CDD" id="cd12148">
    <property type="entry name" value="fungal_TF_MHR"/>
    <property type="match status" value="1"/>
</dbReference>
<name>A0AAD6HGH0_9EURO</name>
<gene>
    <name evidence="9" type="ORF">N7493_008015</name>
</gene>
<protein>
    <recommendedName>
        <fullName evidence="8">Zn(2)-C6 fungal-type domain-containing protein</fullName>
    </recommendedName>
</protein>
<dbReference type="PANTHER" id="PTHR31001">
    <property type="entry name" value="UNCHARACTERIZED TRANSCRIPTIONAL REGULATORY PROTEIN"/>
    <property type="match status" value="1"/>
</dbReference>
<feature type="domain" description="Zn(2)-C6 fungal-type" evidence="8">
    <location>
        <begin position="24"/>
        <end position="53"/>
    </location>
</feature>
<keyword evidence="5" id="KW-0804">Transcription</keyword>
<dbReference type="GO" id="GO:0005634">
    <property type="term" value="C:nucleus"/>
    <property type="evidence" value="ECO:0007669"/>
    <property type="project" value="UniProtKB-SubCell"/>
</dbReference>
<keyword evidence="10" id="KW-1185">Reference proteome</keyword>
<dbReference type="InterPro" id="IPR050613">
    <property type="entry name" value="Sec_Metabolite_Reg"/>
</dbReference>
<evidence type="ECO:0000259" key="8">
    <source>
        <dbReference type="PROSITE" id="PS50048"/>
    </source>
</evidence>
<evidence type="ECO:0000256" key="7">
    <source>
        <dbReference type="SAM" id="Coils"/>
    </source>
</evidence>
<keyword evidence="7" id="KW-0175">Coiled coil</keyword>
<sequence length="523" mass="60266">MSKNIRENHKETPIPALVERQKRSCKRCNEKKIGCDRLVPCKACSKSGNPCIYPDKRAPRTLSRPSVPELLARLEELETEVEQLRSTNQVTNENAQKGTNPCPSAFFDFSHDPTWSRETFYEEYFQPSQLKSFWQIYLTQVAPIIAILHKPSAFTIFHDLSVGFALEPEHEALLLSVCSAAVASMTPEQCQTEIGRDYQATRQNIDIAINDALNRAKLLTTQNFIVLQAAVLYLLTSQVGGDPRRIWAETAIVIRVAQGQKIHLDGEKIFLSPFDCEMQRRLWWHICILDMLVSEDQDVPRQIHPGMYDIGFPANIDDDDLIKDMEVLPPEKNGCTNITLAIVTAHFLTEFHWLHNIHDITPREQRKEAVQDLGKRMEEQYLQNCDLDQPLEWMTATIARLHLSRAWLFVNLPSPGTPDDYLSKDMLFRTGVEVLEFMHLLQDNVLTEEWKWLWKGFREWHVMGYILTELCSRPLDAESNHAWDMATKMYKQWLGNDSTMESERAKSLAWLMESAVASRATMM</sequence>
<dbReference type="GO" id="GO:0008270">
    <property type="term" value="F:zinc ion binding"/>
    <property type="evidence" value="ECO:0007669"/>
    <property type="project" value="InterPro"/>
</dbReference>
<proteinExistence type="predicted"/>
<evidence type="ECO:0000256" key="3">
    <source>
        <dbReference type="ARBA" id="ARBA00023015"/>
    </source>
</evidence>
<evidence type="ECO:0000313" key="9">
    <source>
        <dbReference type="EMBL" id="KAJ5716104.1"/>
    </source>
</evidence>
<evidence type="ECO:0000256" key="1">
    <source>
        <dbReference type="ARBA" id="ARBA00004123"/>
    </source>
</evidence>
<evidence type="ECO:0000256" key="2">
    <source>
        <dbReference type="ARBA" id="ARBA00022723"/>
    </source>
</evidence>
<dbReference type="CDD" id="cd00067">
    <property type="entry name" value="GAL4"/>
    <property type="match status" value="1"/>
</dbReference>
<dbReference type="PROSITE" id="PS50048">
    <property type="entry name" value="ZN2_CY6_FUNGAL_2"/>
    <property type="match status" value="1"/>
</dbReference>
<dbReference type="Pfam" id="PF04082">
    <property type="entry name" value="Fungal_trans"/>
    <property type="match status" value="1"/>
</dbReference>
<keyword evidence="2" id="KW-0479">Metal-binding</keyword>
<keyword evidence="3" id="KW-0805">Transcription regulation</keyword>
<dbReference type="InterPro" id="IPR036864">
    <property type="entry name" value="Zn2-C6_fun-type_DNA-bd_sf"/>
</dbReference>
<dbReference type="GO" id="GO:0000981">
    <property type="term" value="F:DNA-binding transcription factor activity, RNA polymerase II-specific"/>
    <property type="evidence" value="ECO:0007669"/>
    <property type="project" value="InterPro"/>
</dbReference>
<feature type="coiled-coil region" evidence="7">
    <location>
        <begin position="67"/>
        <end position="94"/>
    </location>
</feature>
<dbReference type="EMBL" id="JAQJAN010000012">
    <property type="protein sequence ID" value="KAJ5716104.1"/>
    <property type="molecule type" value="Genomic_DNA"/>
</dbReference>
<dbReference type="SMART" id="SM00066">
    <property type="entry name" value="GAL4"/>
    <property type="match status" value="1"/>
</dbReference>
<dbReference type="GO" id="GO:0003677">
    <property type="term" value="F:DNA binding"/>
    <property type="evidence" value="ECO:0007669"/>
    <property type="project" value="UniProtKB-KW"/>
</dbReference>
<reference evidence="9" key="1">
    <citation type="journal article" date="2023" name="IMA Fungus">
        <title>Comparative genomic study of the Penicillium genus elucidates a diverse pangenome and 15 lateral gene transfer events.</title>
        <authorList>
            <person name="Petersen C."/>
            <person name="Sorensen T."/>
            <person name="Nielsen M.R."/>
            <person name="Sondergaard T.E."/>
            <person name="Sorensen J.L."/>
            <person name="Fitzpatrick D.A."/>
            <person name="Frisvad J.C."/>
            <person name="Nielsen K.L."/>
        </authorList>
    </citation>
    <scope>NUCLEOTIDE SEQUENCE</scope>
    <source>
        <strain evidence="9">IBT 17514</strain>
    </source>
</reference>
<dbReference type="SUPFAM" id="SSF57701">
    <property type="entry name" value="Zn2/Cys6 DNA-binding domain"/>
    <property type="match status" value="1"/>
</dbReference>
<evidence type="ECO:0000256" key="6">
    <source>
        <dbReference type="ARBA" id="ARBA00023242"/>
    </source>
</evidence>
<keyword evidence="6" id="KW-0539">Nucleus</keyword>
<dbReference type="SMART" id="SM00906">
    <property type="entry name" value="Fungal_trans"/>
    <property type="match status" value="1"/>
</dbReference>
<evidence type="ECO:0000256" key="4">
    <source>
        <dbReference type="ARBA" id="ARBA00023125"/>
    </source>
</evidence>
<dbReference type="PANTHER" id="PTHR31001:SF50">
    <property type="entry name" value="ZN(II)2CYS6 TRANSCRIPTION FACTOR (EUROFUNG)"/>
    <property type="match status" value="1"/>
</dbReference>